<feature type="compositionally biased region" description="Low complexity" evidence="2">
    <location>
        <begin position="121"/>
        <end position="140"/>
    </location>
</feature>
<dbReference type="Proteomes" id="UP000694556">
    <property type="component" value="Chromosome 11"/>
</dbReference>
<dbReference type="PANTHER" id="PTHR23313">
    <property type="entry name" value="TSEC1-RELATED"/>
    <property type="match status" value="1"/>
</dbReference>
<evidence type="ECO:0000313" key="3">
    <source>
        <dbReference type="Ensembl" id="ENSCMMP00000023961.1"/>
    </source>
</evidence>
<keyword evidence="1" id="KW-0175">Coiled coil</keyword>
<evidence type="ECO:0000256" key="1">
    <source>
        <dbReference type="SAM" id="Coils"/>
    </source>
</evidence>
<evidence type="ECO:0000313" key="4">
    <source>
        <dbReference type="Proteomes" id="UP000694556"/>
    </source>
</evidence>
<keyword evidence="4" id="KW-1185">Reference proteome</keyword>
<feature type="region of interest" description="Disordered" evidence="2">
    <location>
        <begin position="285"/>
        <end position="315"/>
    </location>
</feature>
<feature type="compositionally biased region" description="Polar residues" evidence="2">
    <location>
        <begin position="7"/>
        <end position="23"/>
    </location>
</feature>
<reference evidence="3" key="2">
    <citation type="submission" date="2025-08" db="UniProtKB">
        <authorList>
            <consortium name="Ensembl"/>
        </authorList>
    </citation>
    <scope>IDENTIFICATION</scope>
</reference>
<proteinExistence type="predicted"/>
<dbReference type="AlphaFoldDB" id="A0A8C3CRT3"/>
<evidence type="ECO:0000256" key="2">
    <source>
        <dbReference type="SAM" id="MobiDB-lite"/>
    </source>
</evidence>
<accession>A0A8C3CRT3</accession>
<feature type="compositionally biased region" description="Polar residues" evidence="2">
    <location>
        <begin position="247"/>
        <end position="262"/>
    </location>
</feature>
<feature type="coiled-coil region" evidence="1">
    <location>
        <begin position="378"/>
        <end position="454"/>
    </location>
</feature>
<feature type="compositionally biased region" description="Low complexity" evidence="2">
    <location>
        <begin position="162"/>
        <end position="174"/>
    </location>
</feature>
<dbReference type="Ensembl" id="ENSCMMT00000026234.1">
    <property type="protein sequence ID" value="ENSCMMP00000023961.1"/>
    <property type="gene ID" value="ENSCMMG00000014914.1"/>
</dbReference>
<reference evidence="3" key="3">
    <citation type="submission" date="2025-09" db="UniProtKB">
        <authorList>
            <consortium name="Ensembl"/>
        </authorList>
    </citation>
    <scope>IDENTIFICATION</scope>
</reference>
<dbReference type="PANTHER" id="PTHR23313:SF0">
    <property type="entry name" value="TESTIS-EXPRESSED PROTEIN 9"/>
    <property type="match status" value="1"/>
</dbReference>
<sequence length="575" mass="62898">MTGVMPPQTSSLLPHPNSWQPSDAGSRFIPVFCSGSRSPSGRRLCQGAPDTVCVRKRPPKRSQPPGSRGRNVAARACSSGPNVPRRALPPPPGPSGARRDSPRATARGGDDKNAGGGAGEGAAPAGCPGEGDAAQQPPRGQNGGGRQERGPAGQRQRHARGEAAAARARAAGTVRGRRPGRAPSRPVPFSDSSSLQVRRAPGGPSPPAGSSVLSGALLAKEAEYKRLNAELEAKTEKLVRQAEEVMKSQQETLSRPISVQTQLHEDDRQRDPLFPEVSCLTHSHTKPLNKKKCASTPMAQNRPYSGSKGKRTTSSAEIRSLEAQNADHVAVMEDCIDFSLAKTVSEIEEKLDKGCLPDCLDDDIIPNIGNEIGAEAQIRFLKAKLHVMQEELDSLASECRKKDDENQSLKSRLKDAEEEKTRLQRTISVQQSQNEKYKMLSQEANKKSEGLQQEVIALGKELEHLKRVQKQAATSQSATEVRLNRALEEAERYKVELNKLKQSNKDVVNQELKAIEELKTENKKLQKEKGELIAGFKKQLKLIDILKRQKMHIEAAKMLSFTEEEFMKALEWGNY</sequence>
<feature type="region of interest" description="Disordered" evidence="2">
    <location>
        <begin position="1"/>
        <end position="212"/>
    </location>
</feature>
<feature type="coiled-coil region" evidence="1">
    <location>
        <begin position="483"/>
        <end position="535"/>
    </location>
</feature>
<name>A0A8C3CRT3_CAIMO</name>
<organism evidence="3 4">
    <name type="scientific">Cairina moschata</name>
    <name type="common">Muscovy duck</name>
    <dbReference type="NCBI Taxonomy" id="8855"/>
    <lineage>
        <taxon>Eukaryota</taxon>
        <taxon>Metazoa</taxon>
        <taxon>Chordata</taxon>
        <taxon>Craniata</taxon>
        <taxon>Vertebrata</taxon>
        <taxon>Euteleostomi</taxon>
        <taxon>Archelosauria</taxon>
        <taxon>Archosauria</taxon>
        <taxon>Dinosauria</taxon>
        <taxon>Saurischia</taxon>
        <taxon>Theropoda</taxon>
        <taxon>Coelurosauria</taxon>
        <taxon>Aves</taxon>
        <taxon>Neognathae</taxon>
        <taxon>Galloanserae</taxon>
        <taxon>Anseriformes</taxon>
        <taxon>Anatidae</taxon>
        <taxon>Anatinae</taxon>
        <taxon>Cairina</taxon>
    </lineage>
</organism>
<feature type="region of interest" description="Disordered" evidence="2">
    <location>
        <begin position="241"/>
        <end position="270"/>
    </location>
</feature>
<dbReference type="Gene3D" id="1.10.287.1490">
    <property type="match status" value="1"/>
</dbReference>
<protein>
    <submittedName>
        <fullName evidence="3">Testis expressed 9</fullName>
    </submittedName>
</protein>
<feature type="compositionally biased region" description="Basic and acidic residues" evidence="2">
    <location>
        <begin position="97"/>
        <end position="113"/>
    </location>
</feature>
<reference evidence="3" key="1">
    <citation type="submission" date="2018-09" db="EMBL/GenBank/DDBJ databases">
        <title>Common duck and Muscovy duck high density SNP chip.</title>
        <authorList>
            <person name="Vignal A."/>
            <person name="Thebault N."/>
            <person name="Warren W.C."/>
        </authorList>
    </citation>
    <scope>NUCLEOTIDE SEQUENCE [LARGE SCALE GENOMIC DNA]</scope>
</reference>